<dbReference type="GO" id="GO:0008654">
    <property type="term" value="P:phospholipid biosynthetic process"/>
    <property type="evidence" value="ECO:0007669"/>
    <property type="project" value="TreeGrafter"/>
</dbReference>
<dbReference type="GO" id="GO:0031966">
    <property type="term" value="C:mitochondrial membrane"/>
    <property type="evidence" value="ECO:0007669"/>
    <property type="project" value="TreeGrafter"/>
</dbReference>
<evidence type="ECO:0000313" key="4">
    <source>
        <dbReference type="Proteomes" id="UP000821866"/>
    </source>
</evidence>
<feature type="region of interest" description="Disordered" evidence="1">
    <location>
        <begin position="40"/>
        <end position="60"/>
    </location>
</feature>
<evidence type="ECO:0000256" key="1">
    <source>
        <dbReference type="SAM" id="MobiDB-lite"/>
    </source>
</evidence>
<feature type="region of interest" description="Disordered" evidence="1">
    <location>
        <begin position="1"/>
        <end position="28"/>
    </location>
</feature>
<reference evidence="3" key="1">
    <citation type="journal article" date="2020" name="Cell">
        <title>Large-Scale Comparative Analyses of Tick Genomes Elucidate Their Genetic Diversity and Vector Capacities.</title>
        <authorList>
            <consortium name="Tick Genome and Microbiome Consortium (TIGMIC)"/>
            <person name="Jia N."/>
            <person name="Wang J."/>
            <person name="Shi W."/>
            <person name="Du L."/>
            <person name="Sun Y."/>
            <person name="Zhan W."/>
            <person name="Jiang J.F."/>
            <person name="Wang Q."/>
            <person name="Zhang B."/>
            <person name="Ji P."/>
            <person name="Bell-Sakyi L."/>
            <person name="Cui X.M."/>
            <person name="Yuan T.T."/>
            <person name="Jiang B.G."/>
            <person name="Yang W.F."/>
            <person name="Lam T.T."/>
            <person name="Chang Q.C."/>
            <person name="Ding S.J."/>
            <person name="Wang X.J."/>
            <person name="Zhu J.G."/>
            <person name="Ruan X.D."/>
            <person name="Zhao L."/>
            <person name="Wei J.T."/>
            <person name="Ye R.Z."/>
            <person name="Que T.C."/>
            <person name="Du C.H."/>
            <person name="Zhou Y.H."/>
            <person name="Cheng J.X."/>
            <person name="Dai P.F."/>
            <person name="Guo W.B."/>
            <person name="Han X.H."/>
            <person name="Huang E.J."/>
            <person name="Li L.F."/>
            <person name="Wei W."/>
            <person name="Gao Y.C."/>
            <person name="Liu J.Z."/>
            <person name="Shao H.Z."/>
            <person name="Wang X."/>
            <person name="Wang C.C."/>
            <person name="Yang T.C."/>
            <person name="Huo Q.B."/>
            <person name="Li W."/>
            <person name="Chen H.Y."/>
            <person name="Chen S.E."/>
            <person name="Zhou L.G."/>
            <person name="Ni X.B."/>
            <person name="Tian J.H."/>
            <person name="Sheng Y."/>
            <person name="Liu T."/>
            <person name="Pan Y.S."/>
            <person name="Xia L.Y."/>
            <person name="Li J."/>
            <person name="Zhao F."/>
            <person name="Cao W.C."/>
        </authorList>
    </citation>
    <scope>NUCLEOTIDE SEQUENCE</scope>
    <source>
        <strain evidence="3">Rmic-2018</strain>
    </source>
</reference>
<keyword evidence="4" id="KW-1185">Reference proteome</keyword>
<dbReference type="GO" id="GO:0006631">
    <property type="term" value="P:fatty acid metabolic process"/>
    <property type="evidence" value="ECO:0007669"/>
    <property type="project" value="TreeGrafter"/>
</dbReference>
<dbReference type="GO" id="GO:0019432">
    <property type="term" value="P:triglyceride biosynthetic process"/>
    <property type="evidence" value="ECO:0007669"/>
    <property type="project" value="TreeGrafter"/>
</dbReference>
<dbReference type="Pfam" id="PF01553">
    <property type="entry name" value="Acyltransferase"/>
    <property type="match status" value="1"/>
</dbReference>
<protein>
    <recommendedName>
        <fullName evidence="2">Phospholipid/glycerol acyltransferase domain-containing protein</fullName>
    </recommendedName>
</protein>
<dbReference type="Pfam" id="PF19277">
    <property type="entry name" value="GPAT_C"/>
    <property type="match status" value="1"/>
</dbReference>
<dbReference type="SMART" id="SM00563">
    <property type="entry name" value="PlsC"/>
    <property type="match status" value="1"/>
</dbReference>
<accession>A0A9J6D8X7</accession>
<feature type="domain" description="Phospholipid/glycerol acyltransferase" evidence="2">
    <location>
        <begin position="146"/>
        <end position="315"/>
    </location>
</feature>
<dbReference type="AlphaFoldDB" id="A0A9J6D8X7"/>
<organism evidence="3 4">
    <name type="scientific">Rhipicephalus microplus</name>
    <name type="common">Cattle tick</name>
    <name type="synonym">Boophilus microplus</name>
    <dbReference type="NCBI Taxonomy" id="6941"/>
    <lineage>
        <taxon>Eukaryota</taxon>
        <taxon>Metazoa</taxon>
        <taxon>Ecdysozoa</taxon>
        <taxon>Arthropoda</taxon>
        <taxon>Chelicerata</taxon>
        <taxon>Arachnida</taxon>
        <taxon>Acari</taxon>
        <taxon>Parasitiformes</taxon>
        <taxon>Ixodida</taxon>
        <taxon>Ixodoidea</taxon>
        <taxon>Ixodidae</taxon>
        <taxon>Rhipicephalinae</taxon>
        <taxon>Rhipicephalus</taxon>
        <taxon>Boophilus</taxon>
    </lineage>
</organism>
<dbReference type="PANTHER" id="PTHR12563">
    <property type="entry name" value="GLYCEROL-3-PHOSPHATE ACYLTRANSFERASE"/>
    <property type="match status" value="1"/>
</dbReference>
<evidence type="ECO:0000259" key="2">
    <source>
        <dbReference type="SMART" id="SM00563"/>
    </source>
</evidence>
<dbReference type="InterPro" id="IPR022284">
    <property type="entry name" value="GPAT/DHAPAT"/>
</dbReference>
<dbReference type="PANTHER" id="PTHR12563:SF23">
    <property type="entry name" value="BCDNA.GH07066"/>
    <property type="match status" value="1"/>
</dbReference>
<name>A0A9J6D8X7_RHIMP</name>
<feature type="region of interest" description="Disordered" evidence="1">
    <location>
        <begin position="244"/>
        <end position="274"/>
    </location>
</feature>
<dbReference type="Proteomes" id="UP000821866">
    <property type="component" value="Chromosome 8"/>
</dbReference>
<proteinExistence type="predicted"/>
<dbReference type="GO" id="GO:0004366">
    <property type="term" value="F:glycerol-3-phosphate O-acyltransferase activity"/>
    <property type="evidence" value="ECO:0007669"/>
    <property type="project" value="TreeGrafter"/>
</dbReference>
<evidence type="ECO:0000313" key="3">
    <source>
        <dbReference type="EMBL" id="KAH8018496.1"/>
    </source>
</evidence>
<dbReference type="VEuPathDB" id="VectorBase:LOC119175880"/>
<dbReference type="InterPro" id="IPR045520">
    <property type="entry name" value="GPAT/DHAPAT_C"/>
</dbReference>
<dbReference type="EMBL" id="JABSTU010000010">
    <property type="protein sequence ID" value="KAH8018496.1"/>
    <property type="molecule type" value="Genomic_DNA"/>
</dbReference>
<dbReference type="GO" id="GO:0006072">
    <property type="term" value="P:glycerol-3-phosphate metabolic process"/>
    <property type="evidence" value="ECO:0007669"/>
    <property type="project" value="TreeGrafter"/>
</dbReference>
<comment type="caution">
    <text evidence="3">The sequence shown here is derived from an EMBL/GenBank/DDBJ whole genome shotgun (WGS) entry which is preliminary data.</text>
</comment>
<dbReference type="SUPFAM" id="SSF69593">
    <property type="entry name" value="Glycerol-3-phosphate (1)-acyltransferase"/>
    <property type="match status" value="1"/>
</dbReference>
<reference evidence="3" key="2">
    <citation type="submission" date="2021-09" db="EMBL/GenBank/DDBJ databases">
        <authorList>
            <person name="Jia N."/>
            <person name="Wang J."/>
            <person name="Shi W."/>
            <person name="Du L."/>
            <person name="Sun Y."/>
            <person name="Zhan W."/>
            <person name="Jiang J."/>
            <person name="Wang Q."/>
            <person name="Zhang B."/>
            <person name="Ji P."/>
            <person name="Sakyi L.B."/>
            <person name="Cui X."/>
            <person name="Yuan T."/>
            <person name="Jiang B."/>
            <person name="Yang W."/>
            <person name="Lam T.T.-Y."/>
            <person name="Chang Q."/>
            <person name="Ding S."/>
            <person name="Wang X."/>
            <person name="Zhu J."/>
            <person name="Ruan X."/>
            <person name="Zhao L."/>
            <person name="Wei J."/>
            <person name="Que T."/>
            <person name="Du C."/>
            <person name="Cheng J."/>
            <person name="Dai P."/>
            <person name="Han X."/>
            <person name="Huang E."/>
            <person name="Gao Y."/>
            <person name="Liu J."/>
            <person name="Shao H."/>
            <person name="Ye R."/>
            <person name="Li L."/>
            <person name="Wei W."/>
            <person name="Wang X."/>
            <person name="Wang C."/>
            <person name="Huo Q."/>
            <person name="Li W."/>
            <person name="Guo W."/>
            <person name="Chen H."/>
            <person name="Chen S."/>
            <person name="Zhou L."/>
            <person name="Zhou L."/>
            <person name="Ni X."/>
            <person name="Tian J."/>
            <person name="Zhou Y."/>
            <person name="Sheng Y."/>
            <person name="Liu T."/>
            <person name="Pan Y."/>
            <person name="Xia L."/>
            <person name="Li J."/>
            <person name="Zhao F."/>
            <person name="Cao W."/>
        </authorList>
    </citation>
    <scope>NUCLEOTIDE SEQUENCE</scope>
    <source>
        <strain evidence="3">Rmic-2018</strain>
        <tissue evidence="3">Larvae</tissue>
    </source>
</reference>
<gene>
    <name evidence="3" type="ORF">HPB51_008171</name>
</gene>
<dbReference type="InterPro" id="IPR002123">
    <property type="entry name" value="Plipid/glycerol_acylTrfase"/>
</dbReference>
<sequence length="439" mass="48448">MHVAHARRLGSDHAGEIHGSPSCSTQPAFRTFQRGLPVATAPQAKRTAETNRAGAGDNPHPHRMSEMTGRHAWDHPAQGLRYCFVTASPAAGRDLNGHDQGSYRYGRKVHRQSSAYNVDKYGVESVYVPKIPFSKQMENFELNVPMVYLPLHRSHLDYILVTYLLYLNDMRLPLVAAGDNLLIPLFGQLLRGLGGFFIKRRLDFKDGRKDHVYRAVLKEGAPPHQPSLPLRPAHTEPAVVAPAPKAAVAQATPPTPKPRPETPESLGLKASPHQARTKIRTNKPACAGIQCLRGGNGYVEPWKDILIVPISISYEKLLDGNFVSEQLGEPKVMETFTAALTSIWKILHSNYGAVRVDFCQPFSLMEFLNRARISSSAPLYFDCPLSLLEAAKDSRTVKYNECTSTTSLSSPDGTSEETRAAIKSLANHVVHREFSSSSV</sequence>